<feature type="region of interest" description="Disordered" evidence="1">
    <location>
        <begin position="1"/>
        <end position="21"/>
    </location>
</feature>
<comment type="caution">
    <text evidence="2">The sequence shown here is derived from an EMBL/GenBank/DDBJ whole genome shotgun (WGS) entry which is preliminary data.</text>
</comment>
<protein>
    <submittedName>
        <fullName evidence="2">Uncharacterized protein</fullName>
    </submittedName>
</protein>
<accession>A0A8H6X6E7</accession>
<evidence type="ECO:0000313" key="2">
    <source>
        <dbReference type="EMBL" id="KAF7334846.1"/>
    </source>
</evidence>
<evidence type="ECO:0000256" key="1">
    <source>
        <dbReference type="SAM" id="MobiDB-lite"/>
    </source>
</evidence>
<organism evidence="2 3">
    <name type="scientific">Mycena sanguinolenta</name>
    <dbReference type="NCBI Taxonomy" id="230812"/>
    <lineage>
        <taxon>Eukaryota</taxon>
        <taxon>Fungi</taxon>
        <taxon>Dikarya</taxon>
        <taxon>Basidiomycota</taxon>
        <taxon>Agaricomycotina</taxon>
        <taxon>Agaricomycetes</taxon>
        <taxon>Agaricomycetidae</taxon>
        <taxon>Agaricales</taxon>
        <taxon>Marasmiineae</taxon>
        <taxon>Mycenaceae</taxon>
        <taxon>Mycena</taxon>
    </lineage>
</organism>
<keyword evidence="3" id="KW-1185">Reference proteome</keyword>
<gene>
    <name evidence="2" type="ORF">MSAN_02360900</name>
</gene>
<proteinExistence type="predicted"/>
<name>A0A8H6X6E7_9AGAR</name>
<dbReference type="EMBL" id="JACAZH010000044">
    <property type="protein sequence ID" value="KAF7334846.1"/>
    <property type="molecule type" value="Genomic_DNA"/>
</dbReference>
<dbReference type="AlphaFoldDB" id="A0A8H6X6E7"/>
<evidence type="ECO:0000313" key="3">
    <source>
        <dbReference type="Proteomes" id="UP000623467"/>
    </source>
</evidence>
<dbReference type="Proteomes" id="UP000623467">
    <property type="component" value="Unassembled WGS sequence"/>
</dbReference>
<reference evidence="2" key="1">
    <citation type="submission" date="2020-05" db="EMBL/GenBank/DDBJ databases">
        <title>Mycena genomes resolve the evolution of fungal bioluminescence.</title>
        <authorList>
            <person name="Tsai I.J."/>
        </authorList>
    </citation>
    <scope>NUCLEOTIDE SEQUENCE</scope>
    <source>
        <strain evidence="2">160909Yilan</strain>
    </source>
</reference>
<sequence length="247" mass="27382">MPPAFRHSTTPRPCYSSRARHLTRPHRASALAVVLTRCHRTFRRRRSSPRSRLVVVFHLRPTMAEGGSGGKGATRRRRRVFVSPPSSLPELPLRPSTPPFLFSTPAALDAAVPFLDVTVLDVARLSFWNALLFPTASGISMLPSAPLDSRPPPPFPTQRHCATLPAWSPVCEMEGGHDLQVMSSLHLTHRMAFFMRFFLTRLDVSQRVVALGGQQVAGIQLLGALTFSSRRNGDVLKNIEWALVPPK</sequence>